<feature type="compositionally biased region" description="Basic and acidic residues" evidence="1">
    <location>
        <begin position="1"/>
        <end position="28"/>
    </location>
</feature>
<dbReference type="InterPro" id="IPR050779">
    <property type="entry name" value="Transglutaminase"/>
</dbReference>
<proteinExistence type="predicted"/>
<reference evidence="2 3" key="1">
    <citation type="journal article" date="2021" name="Sci. Rep.">
        <title>Chromosome anchoring in Senegalese sole (Solea senegalensis) reveals sex-associated markers and genome rearrangements in flatfish.</title>
        <authorList>
            <person name="Guerrero-Cozar I."/>
            <person name="Gomez-Garrido J."/>
            <person name="Berbel C."/>
            <person name="Martinez-Blanch J.F."/>
            <person name="Alioto T."/>
            <person name="Claros M.G."/>
            <person name="Gagnaire P.A."/>
            <person name="Manchado M."/>
        </authorList>
    </citation>
    <scope>NUCLEOTIDE SEQUENCE [LARGE SCALE GENOMIC DNA]</scope>
    <source>
        <strain evidence="2">Sse05_10M</strain>
    </source>
</reference>
<feature type="compositionally biased region" description="Low complexity" evidence="1">
    <location>
        <begin position="67"/>
        <end position="76"/>
    </location>
</feature>
<feature type="region of interest" description="Disordered" evidence="1">
    <location>
        <begin position="1"/>
        <end position="76"/>
    </location>
</feature>
<dbReference type="GO" id="GO:0005739">
    <property type="term" value="C:mitochondrion"/>
    <property type="evidence" value="ECO:0007669"/>
    <property type="project" value="TreeGrafter"/>
</dbReference>
<evidence type="ECO:0000313" key="3">
    <source>
        <dbReference type="Proteomes" id="UP000693946"/>
    </source>
</evidence>
<accession>A0AAV6RNW9</accession>
<dbReference type="PANTHER" id="PTHR11590">
    <property type="entry name" value="PROTEIN-GLUTAMINE GAMMA-GLUTAMYLTRANSFERASE"/>
    <property type="match status" value="1"/>
</dbReference>
<dbReference type="AlphaFoldDB" id="A0AAV6RNW9"/>
<dbReference type="EMBL" id="JAGKHQ010000011">
    <property type="protein sequence ID" value="KAG7506007.1"/>
    <property type="molecule type" value="Genomic_DNA"/>
</dbReference>
<gene>
    <name evidence="2" type="ORF">JOB18_044930</name>
</gene>
<keyword evidence="3" id="KW-1185">Reference proteome</keyword>
<feature type="compositionally biased region" description="Low complexity" evidence="1">
    <location>
        <begin position="44"/>
        <end position="56"/>
    </location>
</feature>
<organism evidence="2 3">
    <name type="scientific">Solea senegalensis</name>
    <name type="common">Senegalese sole</name>
    <dbReference type="NCBI Taxonomy" id="28829"/>
    <lineage>
        <taxon>Eukaryota</taxon>
        <taxon>Metazoa</taxon>
        <taxon>Chordata</taxon>
        <taxon>Craniata</taxon>
        <taxon>Vertebrata</taxon>
        <taxon>Euteleostomi</taxon>
        <taxon>Actinopterygii</taxon>
        <taxon>Neopterygii</taxon>
        <taxon>Teleostei</taxon>
        <taxon>Neoteleostei</taxon>
        <taxon>Acanthomorphata</taxon>
        <taxon>Carangaria</taxon>
        <taxon>Pleuronectiformes</taxon>
        <taxon>Pleuronectoidei</taxon>
        <taxon>Soleidae</taxon>
        <taxon>Solea</taxon>
    </lineage>
</organism>
<protein>
    <submittedName>
        <fullName evidence="2">Trinucleotide repeat-containing protein 6C protein-like isoform X3</fullName>
    </submittedName>
</protein>
<evidence type="ECO:0000256" key="1">
    <source>
        <dbReference type="SAM" id="MobiDB-lite"/>
    </source>
</evidence>
<dbReference type="GO" id="GO:0003810">
    <property type="term" value="F:protein-glutamine gamma-glutamyltransferase activity"/>
    <property type="evidence" value="ECO:0007669"/>
    <property type="project" value="TreeGrafter"/>
</dbReference>
<comment type="caution">
    <text evidence="2">The sequence shown here is derived from an EMBL/GenBank/DDBJ whole genome shotgun (WGS) entry which is preliminary data.</text>
</comment>
<evidence type="ECO:0000313" key="2">
    <source>
        <dbReference type="EMBL" id="KAG7506007.1"/>
    </source>
</evidence>
<dbReference type="PANTHER" id="PTHR11590:SF80">
    <property type="entry name" value="TRANSGLUTAMINASE 5,-LIKE"/>
    <property type="match status" value="1"/>
</dbReference>
<dbReference type="Proteomes" id="UP000693946">
    <property type="component" value="Linkage Group LG19"/>
</dbReference>
<name>A0AAV6RNW9_SOLSE</name>
<sequence length="300" mass="32999">MEDTKKKKPEEKKKKEAAQKKATEEITKVPDSAKLNPTPPLPPISHSAAPSVAPSSGNGKRAPSGGQQQTTQQPQTLLQQRYPSREVPPRFRQQEHKQLLKRGQALPSGSLLLTTTGRPYTTEPATAVAIHSCSSISTASLPTGIYLSAKQHLRILCLDCAVLTLRHTIPPSEYESFVSSDDIVNVAVVMKDMVTEERVLETLEFNMTSPKITIEVEGGDSIQVRMEHTARVSFTNIFSKALNGAVLTVEGSGLLKDKQVERLTCLKPGVSTKSKSRLHHKEKTNNLIQLYSYAKHFVPN</sequence>